<proteinExistence type="predicted"/>
<protein>
    <submittedName>
        <fullName evidence="1">Uncharacterized protein</fullName>
    </submittedName>
</protein>
<name>A0A3P6T202_DIBLA</name>
<organism evidence="1 2">
    <name type="scientific">Dibothriocephalus latus</name>
    <name type="common">Fish tapeworm</name>
    <name type="synonym">Diphyllobothrium latum</name>
    <dbReference type="NCBI Taxonomy" id="60516"/>
    <lineage>
        <taxon>Eukaryota</taxon>
        <taxon>Metazoa</taxon>
        <taxon>Spiralia</taxon>
        <taxon>Lophotrochozoa</taxon>
        <taxon>Platyhelminthes</taxon>
        <taxon>Cestoda</taxon>
        <taxon>Eucestoda</taxon>
        <taxon>Diphyllobothriidea</taxon>
        <taxon>Diphyllobothriidae</taxon>
        <taxon>Dibothriocephalus</taxon>
    </lineage>
</organism>
<accession>A0A3P6T202</accession>
<dbReference type="EMBL" id="UYRU01042937">
    <property type="protein sequence ID" value="VDK79017.1"/>
    <property type="molecule type" value="Genomic_DNA"/>
</dbReference>
<reference evidence="1 2" key="1">
    <citation type="submission" date="2018-11" db="EMBL/GenBank/DDBJ databases">
        <authorList>
            <consortium name="Pathogen Informatics"/>
        </authorList>
    </citation>
    <scope>NUCLEOTIDE SEQUENCE [LARGE SCALE GENOMIC DNA]</scope>
</reference>
<evidence type="ECO:0000313" key="1">
    <source>
        <dbReference type="EMBL" id="VDK79017.1"/>
    </source>
</evidence>
<dbReference type="Proteomes" id="UP000281553">
    <property type="component" value="Unassembled WGS sequence"/>
</dbReference>
<evidence type="ECO:0000313" key="2">
    <source>
        <dbReference type="Proteomes" id="UP000281553"/>
    </source>
</evidence>
<dbReference type="AlphaFoldDB" id="A0A3P6T202"/>
<gene>
    <name evidence="1" type="ORF">DILT_LOCUS2991</name>
</gene>
<keyword evidence="2" id="KW-1185">Reference proteome</keyword>
<sequence length="101" mass="11239">MAHTSSVCALLNTRPSGEQRMKLMQYMSILTTIQDGSTSLYLSAEEDTVDVIENNDRNFVCVVVFNVVHPGDDRLVPDLIERTLCLYLPPLSSTLLLRPGV</sequence>